<name>A0AAP0KDQ3_9MAGN</name>
<feature type="compositionally biased region" description="Basic residues" evidence="4">
    <location>
        <begin position="17"/>
        <end position="26"/>
    </location>
</feature>
<comment type="subcellular location">
    <subcellularLocation>
        <location evidence="1">Nucleus</location>
    </subcellularLocation>
</comment>
<evidence type="ECO:0000313" key="6">
    <source>
        <dbReference type="EMBL" id="KAK9149704.1"/>
    </source>
</evidence>
<dbReference type="InterPro" id="IPR052414">
    <property type="entry name" value="U3_snoRNA-assoc_WDR"/>
</dbReference>
<dbReference type="AlphaFoldDB" id="A0AAP0KDQ3"/>
<dbReference type="GO" id="GO:0005730">
    <property type="term" value="C:nucleolus"/>
    <property type="evidence" value="ECO:0007669"/>
    <property type="project" value="TreeGrafter"/>
</dbReference>
<comment type="similarity">
    <text evidence="3">Belongs to the UTP5 family.</text>
</comment>
<accession>A0AAP0KDQ3</accession>
<evidence type="ECO:0000256" key="2">
    <source>
        <dbReference type="ARBA" id="ARBA00023242"/>
    </source>
</evidence>
<evidence type="ECO:0000313" key="7">
    <source>
        <dbReference type="Proteomes" id="UP001419268"/>
    </source>
</evidence>
<evidence type="ECO:0000256" key="3">
    <source>
        <dbReference type="ARBA" id="ARBA00038335"/>
    </source>
</evidence>
<protein>
    <recommendedName>
        <fullName evidence="5">Small-subunit processome Utp12 domain-containing protein</fullName>
    </recommendedName>
</protein>
<keyword evidence="2" id="KW-0539">Nucleus</keyword>
<organism evidence="6 7">
    <name type="scientific">Stephania cephalantha</name>
    <dbReference type="NCBI Taxonomy" id="152367"/>
    <lineage>
        <taxon>Eukaryota</taxon>
        <taxon>Viridiplantae</taxon>
        <taxon>Streptophyta</taxon>
        <taxon>Embryophyta</taxon>
        <taxon>Tracheophyta</taxon>
        <taxon>Spermatophyta</taxon>
        <taxon>Magnoliopsida</taxon>
        <taxon>Ranunculales</taxon>
        <taxon>Menispermaceae</taxon>
        <taxon>Menispermoideae</taxon>
        <taxon>Cissampelideae</taxon>
        <taxon>Stephania</taxon>
    </lineage>
</organism>
<feature type="region of interest" description="Disordered" evidence="4">
    <location>
        <begin position="217"/>
        <end position="263"/>
    </location>
</feature>
<feature type="compositionally biased region" description="Basic and acidic residues" evidence="4">
    <location>
        <begin position="7"/>
        <end position="16"/>
    </location>
</feature>
<dbReference type="Pfam" id="PF04003">
    <property type="entry name" value="Utp12"/>
    <property type="match status" value="1"/>
</dbReference>
<feature type="domain" description="Small-subunit processome Utp12" evidence="5">
    <location>
        <begin position="99"/>
        <end position="199"/>
    </location>
</feature>
<proteinExistence type="inferred from homology"/>
<dbReference type="InterPro" id="IPR007148">
    <property type="entry name" value="SSU_processome_Utp12"/>
</dbReference>
<keyword evidence="7" id="KW-1185">Reference proteome</keyword>
<dbReference type="GO" id="GO:0000462">
    <property type="term" value="P:maturation of SSU-rRNA from tricistronic rRNA transcript (SSU-rRNA, 5.8S rRNA, LSU-rRNA)"/>
    <property type="evidence" value="ECO:0007669"/>
    <property type="project" value="TreeGrafter"/>
</dbReference>
<evidence type="ECO:0000256" key="1">
    <source>
        <dbReference type="ARBA" id="ARBA00004123"/>
    </source>
</evidence>
<reference evidence="6 7" key="1">
    <citation type="submission" date="2024-01" db="EMBL/GenBank/DDBJ databases">
        <title>Genome assemblies of Stephania.</title>
        <authorList>
            <person name="Yang L."/>
        </authorList>
    </citation>
    <scope>NUCLEOTIDE SEQUENCE [LARGE SCALE GENOMIC DNA]</scope>
    <source>
        <strain evidence="6">JXDWG</strain>
        <tissue evidence="6">Leaf</tissue>
    </source>
</reference>
<evidence type="ECO:0000259" key="5">
    <source>
        <dbReference type="Pfam" id="PF04003"/>
    </source>
</evidence>
<dbReference type="EMBL" id="JBBNAG010000003">
    <property type="protein sequence ID" value="KAK9149704.1"/>
    <property type="molecule type" value="Genomic_DNA"/>
</dbReference>
<dbReference type="PANTHER" id="PTHR44267">
    <property type="entry name" value="WD REPEAT-CONTAINING PROTEIN 43"/>
    <property type="match status" value="1"/>
</dbReference>
<dbReference type="PANTHER" id="PTHR44267:SF1">
    <property type="entry name" value="WD REPEAT-CONTAINING PROTEIN 43"/>
    <property type="match status" value="1"/>
</dbReference>
<comment type="caution">
    <text evidence="6">The sequence shown here is derived from an EMBL/GenBank/DDBJ whole genome shotgun (WGS) entry which is preliminary data.</text>
</comment>
<dbReference type="Proteomes" id="UP001419268">
    <property type="component" value="Unassembled WGS sequence"/>
</dbReference>
<evidence type="ECO:0000256" key="4">
    <source>
        <dbReference type="SAM" id="MobiDB-lite"/>
    </source>
</evidence>
<feature type="region of interest" description="Disordered" evidence="4">
    <location>
        <begin position="1"/>
        <end position="33"/>
    </location>
</feature>
<sequence>MGVSGDMELKETETSIKKRKHIRKHAPSVTDGGEVIDGVQIDNDPNELTMGEKLANLNLQNEDQAMTHEGEESMSPPTANAPRADSIHVLLKQALHADDTSLLMNCFFTQDEKVIKNSISLLTPSDVMKLLRSLIPIIQSRGARVVCALPWLRNLLLQHASGIISQESSLVELNSLYQLIESRVSTYRSALQLANCLDYHFTGIFEDGDDETSKMMPVIFEDEDESSEDEEETADGMQSDEESEGQLEENDIIYSEKDDDMSE</sequence>
<gene>
    <name evidence="6" type="ORF">Scep_008461</name>
</gene>
<feature type="compositionally biased region" description="Acidic residues" evidence="4">
    <location>
        <begin position="220"/>
        <end position="263"/>
    </location>
</feature>